<name>A0A1G6X0K0_9BACI</name>
<dbReference type="AlphaFoldDB" id="A0A1G6X0K0"/>
<feature type="coiled-coil region" evidence="1">
    <location>
        <begin position="75"/>
        <end position="105"/>
    </location>
</feature>
<accession>A0A1G6X0K0</accession>
<dbReference type="EMBL" id="FMZB01000023">
    <property type="protein sequence ID" value="SDD71584.1"/>
    <property type="molecule type" value="Genomic_DNA"/>
</dbReference>
<reference evidence="3" key="1">
    <citation type="submission" date="2016-10" db="EMBL/GenBank/DDBJ databases">
        <authorList>
            <person name="Varghese N."/>
            <person name="Submissions S."/>
        </authorList>
    </citation>
    <scope>NUCLEOTIDE SEQUENCE [LARGE SCALE GENOMIC DNA]</scope>
    <source>
        <strain evidence="3">DSM 21620</strain>
    </source>
</reference>
<gene>
    <name evidence="2" type="ORF">SAMN05421663_1231</name>
</gene>
<dbReference type="SUPFAM" id="SSF46689">
    <property type="entry name" value="Homeodomain-like"/>
    <property type="match status" value="1"/>
</dbReference>
<protein>
    <submittedName>
        <fullName evidence="2">Transposase and inactivated derivatives</fullName>
    </submittedName>
</protein>
<sequence>MQKNRYSAETKWAVVKDKLSGKFTNQQIMEKYNIKNVSQIKTWMKWYRENQLHRFDQPIGKQYSFGHGPEYASKEEKANRQIEHLKMENEILKKYLEIKEELKRK</sequence>
<evidence type="ECO:0000313" key="2">
    <source>
        <dbReference type="EMBL" id="SDD71584.1"/>
    </source>
</evidence>
<dbReference type="InterPro" id="IPR036388">
    <property type="entry name" value="WH-like_DNA-bd_sf"/>
</dbReference>
<keyword evidence="1" id="KW-0175">Coiled coil</keyword>
<proteinExistence type="predicted"/>
<dbReference type="InterPro" id="IPR009057">
    <property type="entry name" value="Homeodomain-like_sf"/>
</dbReference>
<evidence type="ECO:0000313" key="3">
    <source>
        <dbReference type="Proteomes" id="UP000198666"/>
    </source>
</evidence>
<keyword evidence="3" id="KW-1185">Reference proteome</keyword>
<evidence type="ECO:0000256" key="1">
    <source>
        <dbReference type="SAM" id="Coils"/>
    </source>
</evidence>
<dbReference type="Gene3D" id="1.10.10.10">
    <property type="entry name" value="Winged helix-like DNA-binding domain superfamily/Winged helix DNA-binding domain"/>
    <property type="match status" value="1"/>
</dbReference>
<organism evidence="2 3">
    <name type="scientific">Terribacillus halophilus</name>
    <dbReference type="NCBI Taxonomy" id="361279"/>
    <lineage>
        <taxon>Bacteria</taxon>
        <taxon>Bacillati</taxon>
        <taxon>Bacillota</taxon>
        <taxon>Bacilli</taxon>
        <taxon>Bacillales</taxon>
        <taxon>Bacillaceae</taxon>
        <taxon>Terribacillus</taxon>
    </lineage>
</organism>
<dbReference type="Proteomes" id="UP000198666">
    <property type="component" value="Unassembled WGS sequence"/>
</dbReference>